<gene>
    <name evidence="1" type="ORF">SMN809_LOCUS5116</name>
</gene>
<accession>A0A8S2KYM6</accession>
<organism evidence="1 2">
    <name type="scientific">Rotaria magnacalcarata</name>
    <dbReference type="NCBI Taxonomy" id="392030"/>
    <lineage>
        <taxon>Eukaryota</taxon>
        <taxon>Metazoa</taxon>
        <taxon>Spiralia</taxon>
        <taxon>Gnathifera</taxon>
        <taxon>Rotifera</taxon>
        <taxon>Eurotatoria</taxon>
        <taxon>Bdelloidea</taxon>
        <taxon>Philodinida</taxon>
        <taxon>Philodinidae</taxon>
        <taxon>Rotaria</taxon>
    </lineage>
</organism>
<protein>
    <submittedName>
        <fullName evidence="1">Uncharacterized protein</fullName>
    </submittedName>
</protein>
<reference evidence="1" key="1">
    <citation type="submission" date="2021-02" db="EMBL/GenBank/DDBJ databases">
        <authorList>
            <person name="Nowell W R."/>
        </authorList>
    </citation>
    <scope>NUCLEOTIDE SEQUENCE</scope>
</reference>
<proteinExistence type="predicted"/>
<evidence type="ECO:0000313" key="1">
    <source>
        <dbReference type="EMBL" id="CAF3871511.1"/>
    </source>
</evidence>
<evidence type="ECO:0000313" key="2">
    <source>
        <dbReference type="Proteomes" id="UP000676336"/>
    </source>
</evidence>
<comment type="caution">
    <text evidence="1">The sequence shown here is derived from an EMBL/GenBank/DDBJ whole genome shotgun (WGS) entry which is preliminary data.</text>
</comment>
<dbReference type="AlphaFoldDB" id="A0A8S2KYM6"/>
<dbReference type="SUPFAM" id="SSF52047">
    <property type="entry name" value="RNI-like"/>
    <property type="match status" value="1"/>
</dbReference>
<dbReference type="EMBL" id="CAJOBI010001249">
    <property type="protein sequence ID" value="CAF3871511.1"/>
    <property type="molecule type" value="Genomic_DNA"/>
</dbReference>
<sequence length="492" mass="57666">MSNELILYVWDQLTAADAIYSFSDLNTRINSLLLQFCELYKQLDLRYCSLSACRFLCHQASTMIEWRLGLTVIKLGNRYRCSQMDMFADEVAKSIVGSHFARQGKSCNNAPKNIFRVLMTYNKQIQPIFPQLASLVVFQFISINEDSRDTLLFAIAGGSSMRTFTWNTCSNQTHHSRALFDCSIIDSINTTDQYLASKLNYPETLRVLNLRNLRIRGSDCSCLEQLMGKFTNTVEEFSLCLTHYCTDEVDVCFNGHRLATLCSRLPRLRSLHFAIHLQFIERRRTQTLTDFAQTFRTPFWLDGPLGRIQVCMTYDQNNFVVNKFSLKLIGWFRLLPNIKCLYVDSSELKYWFTNDYNNQYLDSFLRNLDRLYVDCSSIVNINLNEEILVPLLSLIIGKHRFPQLQYLRFIKCKHISSAWSNVHKWIDFIFTHINEHQLKCLRFDFTEKDNEVTDMKADDEIITVTESPPCVVDIHRFVSENHISYWIERKYK</sequence>
<dbReference type="Proteomes" id="UP000676336">
    <property type="component" value="Unassembled WGS sequence"/>
</dbReference>
<name>A0A8S2KYM6_9BILA</name>